<dbReference type="STRING" id="50990.A0A4Y7QAG0"/>
<dbReference type="EMBL" id="ML170167">
    <property type="protein sequence ID" value="TDL24356.1"/>
    <property type="molecule type" value="Genomic_DNA"/>
</dbReference>
<sequence length="222" mass="23929">MVHRPADSRLLANLLAHEKEHAKALHQLSTTAQASLAPLAAYAAASTPSAAAALGAAARALSQADGALRAYAEAVDEWRAMLSELKGLEDEVGNIQRDREILVTRLIKASNIKPTSLNRNSFIGVTSSTYSTNNSSKLDLAQSELQACETHLASRERDLQALRALALSRGLKGRCTAMSECGWQWNEAGKEGLRALEEMDRALPNGFTAGTFYSHFCILHLA</sequence>
<organism evidence="1 2">
    <name type="scientific">Rickenella mellea</name>
    <dbReference type="NCBI Taxonomy" id="50990"/>
    <lineage>
        <taxon>Eukaryota</taxon>
        <taxon>Fungi</taxon>
        <taxon>Dikarya</taxon>
        <taxon>Basidiomycota</taxon>
        <taxon>Agaricomycotina</taxon>
        <taxon>Agaricomycetes</taxon>
        <taxon>Hymenochaetales</taxon>
        <taxon>Rickenellaceae</taxon>
        <taxon>Rickenella</taxon>
    </lineage>
</organism>
<gene>
    <name evidence="1" type="ORF">BD410DRAFT_719841</name>
</gene>
<dbReference type="PANTHER" id="PTHR31962">
    <property type="entry name" value="SPHINGOLIPID LONG CHAIN BASE-RESPONSIVE PROTEIN PIL1"/>
    <property type="match status" value="1"/>
</dbReference>
<proteinExistence type="predicted"/>
<dbReference type="InterPro" id="IPR028245">
    <property type="entry name" value="PIL1/LSP1"/>
</dbReference>
<dbReference type="AlphaFoldDB" id="A0A4Y7QAG0"/>
<dbReference type="VEuPathDB" id="FungiDB:BD410DRAFT_719841"/>
<accession>A0A4Y7QAG0</accession>
<dbReference type="Proteomes" id="UP000294933">
    <property type="component" value="Unassembled WGS sequence"/>
</dbReference>
<reference evidence="1 2" key="1">
    <citation type="submission" date="2018-06" db="EMBL/GenBank/DDBJ databases">
        <title>A transcriptomic atlas of mushroom development highlights an independent origin of complex multicellularity.</title>
        <authorList>
            <consortium name="DOE Joint Genome Institute"/>
            <person name="Krizsan K."/>
            <person name="Almasi E."/>
            <person name="Merenyi Z."/>
            <person name="Sahu N."/>
            <person name="Viragh M."/>
            <person name="Koszo T."/>
            <person name="Mondo S."/>
            <person name="Kiss B."/>
            <person name="Balint B."/>
            <person name="Kues U."/>
            <person name="Barry K."/>
            <person name="Hegedus J.C."/>
            <person name="Henrissat B."/>
            <person name="Johnson J."/>
            <person name="Lipzen A."/>
            <person name="Ohm R."/>
            <person name="Nagy I."/>
            <person name="Pangilinan J."/>
            <person name="Yan J."/>
            <person name="Xiong Y."/>
            <person name="Grigoriev I.V."/>
            <person name="Hibbett D.S."/>
            <person name="Nagy L.G."/>
        </authorList>
    </citation>
    <scope>NUCLEOTIDE SEQUENCE [LARGE SCALE GENOMIC DNA]</scope>
    <source>
        <strain evidence="1 2">SZMC22713</strain>
    </source>
</reference>
<keyword evidence="2" id="KW-1185">Reference proteome</keyword>
<dbReference type="Gene3D" id="1.20.1270.60">
    <property type="entry name" value="Arfaptin homology (AH) domain/BAR domain"/>
    <property type="match status" value="1"/>
</dbReference>
<name>A0A4Y7QAG0_9AGAM</name>
<evidence type="ECO:0000313" key="2">
    <source>
        <dbReference type="Proteomes" id="UP000294933"/>
    </source>
</evidence>
<dbReference type="GO" id="GO:0005886">
    <property type="term" value="C:plasma membrane"/>
    <property type="evidence" value="ECO:0007669"/>
    <property type="project" value="TreeGrafter"/>
</dbReference>
<dbReference type="GO" id="GO:0070941">
    <property type="term" value="P:eisosome assembly"/>
    <property type="evidence" value="ECO:0007669"/>
    <property type="project" value="TreeGrafter"/>
</dbReference>
<protein>
    <submittedName>
        <fullName evidence="1">Uncharacterized protein</fullName>
    </submittedName>
</protein>
<dbReference type="InterPro" id="IPR027267">
    <property type="entry name" value="AH/BAR_dom_sf"/>
</dbReference>
<dbReference type="PANTHER" id="PTHR31962:SF1">
    <property type="entry name" value="SPHINGOLIPID LONG CHAIN BASE-RESPONSIVE PROTEIN PIL1"/>
    <property type="match status" value="1"/>
</dbReference>
<evidence type="ECO:0000313" key="1">
    <source>
        <dbReference type="EMBL" id="TDL24356.1"/>
    </source>
</evidence>
<dbReference type="GO" id="GO:0006897">
    <property type="term" value="P:endocytosis"/>
    <property type="evidence" value="ECO:0007669"/>
    <property type="project" value="TreeGrafter"/>
</dbReference>
<dbReference type="GO" id="GO:0008289">
    <property type="term" value="F:lipid binding"/>
    <property type="evidence" value="ECO:0007669"/>
    <property type="project" value="TreeGrafter"/>
</dbReference>
<dbReference type="OrthoDB" id="3358861at2759"/>
<dbReference type="GO" id="GO:0036286">
    <property type="term" value="C:eisosome filament"/>
    <property type="evidence" value="ECO:0007669"/>
    <property type="project" value="TreeGrafter"/>
</dbReference>